<protein>
    <submittedName>
        <fullName evidence="2">Uncharacterized protein</fullName>
    </submittedName>
</protein>
<keyword evidence="1" id="KW-0472">Membrane</keyword>
<feature type="transmembrane region" description="Helical" evidence="1">
    <location>
        <begin position="21"/>
        <end position="40"/>
    </location>
</feature>
<dbReference type="Proteomes" id="UP000718451">
    <property type="component" value="Unassembled WGS sequence"/>
</dbReference>
<evidence type="ECO:0000313" key="2">
    <source>
        <dbReference type="EMBL" id="NKI30926.1"/>
    </source>
</evidence>
<dbReference type="InterPro" id="IPR045749">
    <property type="entry name" value="DUF6090"/>
</dbReference>
<keyword evidence="3" id="KW-1185">Reference proteome</keyword>
<keyword evidence="1" id="KW-1133">Transmembrane helix</keyword>
<proteinExistence type="predicted"/>
<organism evidence="2 3">
    <name type="scientific">Croceivirga thetidis</name>
    <dbReference type="NCBI Taxonomy" id="2721623"/>
    <lineage>
        <taxon>Bacteria</taxon>
        <taxon>Pseudomonadati</taxon>
        <taxon>Bacteroidota</taxon>
        <taxon>Flavobacteriia</taxon>
        <taxon>Flavobacteriales</taxon>
        <taxon>Flavobacteriaceae</taxon>
        <taxon>Croceivirga</taxon>
    </lineage>
</organism>
<keyword evidence="1" id="KW-0812">Transmembrane</keyword>
<evidence type="ECO:0000313" key="3">
    <source>
        <dbReference type="Proteomes" id="UP000718451"/>
    </source>
</evidence>
<dbReference type="RefSeq" id="WP_168550548.1">
    <property type="nucleotide sequence ID" value="NZ_JAAWWL010000001.1"/>
</dbReference>
<gene>
    <name evidence="2" type="ORF">HCU67_03160</name>
</gene>
<evidence type="ECO:0000256" key="1">
    <source>
        <dbReference type="SAM" id="Phobius"/>
    </source>
</evidence>
<reference evidence="2 3" key="1">
    <citation type="submission" date="2020-04" db="EMBL/GenBank/DDBJ databases">
        <authorList>
            <person name="Yoon J."/>
        </authorList>
    </citation>
    <scope>NUCLEOTIDE SEQUENCE [LARGE SCALE GENOMIC DNA]</scope>
    <source>
        <strain evidence="2 3">DJ-13</strain>
    </source>
</reference>
<dbReference type="Pfam" id="PF19578">
    <property type="entry name" value="DUF6090"/>
    <property type="match status" value="1"/>
</dbReference>
<comment type="caution">
    <text evidence="2">The sequence shown here is derived from an EMBL/GenBank/DDBJ whole genome shotgun (WGS) entry which is preliminary data.</text>
</comment>
<name>A0ABX1GPA9_9FLAO</name>
<sequence length="248" mass="28767">MIKFFRLIRQKLISENKFSKYLFYAIGEIVLVVIGILIALQINSWYQTRLDFEKEEKFLLEIKENLNEDLKKINEVISANAFKLKKIDSAYYYLSLMKENPALGKDFSYQMPVITNHKLFTPTRVAFNNITSTGKIDILRSDPLRKDISRYYSDVSLDGVQNQIVSTTQRFLDNVAPKMINKTMMKFITKKDFDVIAINEVKVHTDPEILSGLFVLTNKTFEHNQKLEETKVTIAELIAAIDSYLNSK</sequence>
<accession>A0ABX1GPA9</accession>
<dbReference type="EMBL" id="JAAWWL010000001">
    <property type="protein sequence ID" value="NKI30926.1"/>
    <property type="molecule type" value="Genomic_DNA"/>
</dbReference>